<dbReference type="OrthoDB" id="3257342at2759"/>
<accession>A0A164T2U6</accession>
<evidence type="ECO:0000256" key="1">
    <source>
        <dbReference type="SAM" id="MobiDB-lite"/>
    </source>
</evidence>
<protein>
    <recommendedName>
        <fullName evidence="2">DUF6532 domain-containing protein</fullName>
    </recommendedName>
</protein>
<sequence length="503" mass="56391">MTRVYSSEEEDDEQDDHSHLSPQHSPEPEEEREPRTEGRIRKRTTKTGQYDTERAQDKRKQSQPKKQKAVNMSTEDLLAIIRTRQQAESNSHPASSRDVSIHSQRPQNSGATTSRHSVSERPSTVPTRHSEVLNLDKTPPRKSTSSYNDELAAAYNASQLRRSADARPLFTPERFRRGGVASSSPAHNHRSDSRSSASATRSSSPSRPQKRPRSPQSSDSEDQTSETNSPHSKTKQKKKAKRTKPKQKDYEGDSYNVIVRASLGFKVRIGTEGAITDDTDALRLIATQCFEEADKYYDAHLKFSGPFATVIMHRGAQLRGSAKTAAKSHIIACYGIKDGDEPGDSEFNEALIRRLKEKEAYVWAKSPTELDVGKGLYQHRIIGHIITAIFFSGRKKERLALLFPTPFNPIPIPAIALACTAVECALDEWKTGTHVPVEFKVGDYKNVYDRHIAKINGLKKNRPARMAEMQERLYEKGRARAGIPVDVQKVSQELGEDEYAADD</sequence>
<dbReference type="Proteomes" id="UP000076722">
    <property type="component" value="Unassembled WGS sequence"/>
</dbReference>
<evidence type="ECO:0000313" key="3">
    <source>
        <dbReference type="EMBL" id="KZS92027.1"/>
    </source>
</evidence>
<feature type="compositionally biased region" description="Low complexity" evidence="1">
    <location>
        <begin position="194"/>
        <end position="207"/>
    </location>
</feature>
<feature type="compositionally biased region" description="Basic residues" evidence="1">
    <location>
        <begin position="232"/>
        <end position="245"/>
    </location>
</feature>
<dbReference type="STRING" id="1314777.A0A164T2U6"/>
<organism evidence="3 4">
    <name type="scientific">Sistotremastrum niveocremeum HHB9708</name>
    <dbReference type="NCBI Taxonomy" id="1314777"/>
    <lineage>
        <taxon>Eukaryota</taxon>
        <taxon>Fungi</taxon>
        <taxon>Dikarya</taxon>
        <taxon>Basidiomycota</taxon>
        <taxon>Agaricomycotina</taxon>
        <taxon>Agaricomycetes</taxon>
        <taxon>Sistotremastrales</taxon>
        <taxon>Sistotremastraceae</taxon>
        <taxon>Sertulicium</taxon>
        <taxon>Sertulicium niveocremeum</taxon>
    </lineage>
</organism>
<evidence type="ECO:0000313" key="4">
    <source>
        <dbReference type="Proteomes" id="UP000076722"/>
    </source>
</evidence>
<reference evidence="3 4" key="1">
    <citation type="journal article" date="2016" name="Mol. Biol. Evol.">
        <title>Comparative Genomics of Early-Diverging Mushroom-Forming Fungi Provides Insights into the Origins of Lignocellulose Decay Capabilities.</title>
        <authorList>
            <person name="Nagy L.G."/>
            <person name="Riley R."/>
            <person name="Tritt A."/>
            <person name="Adam C."/>
            <person name="Daum C."/>
            <person name="Floudas D."/>
            <person name="Sun H."/>
            <person name="Yadav J.S."/>
            <person name="Pangilinan J."/>
            <person name="Larsson K.H."/>
            <person name="Matsuura K."/>
            <person name="Barry K."/>
            <person name="Labutti K."/>
            <person name="Kuo R."/>
            <person name="Ohm R.A."/>
            <person name="Bhattacharya S.S."/>
            <person name="Shirouzu T."/>
            <person name="Yoshinaga Y."/>
            <person name="Martin F.M."/>
            <person name="Grigoriev I.V."/>
            <person name="Hibbett D.S."/>
        </authorList>
    </citation>
    <scope>NUCLEOTIDE SEQUENCE [LARGE SCALE GENOMIC DNA]</scope>
    <source>
        <strain evidence="3 4">HHB9708</strain>
    </source>
</reference>
<feature type="region of interest" description="Disordered" evidence="1">
    <location>
        <begin position="1"/>
        <end position="249"/>
    </location>
</feature>
<dbReference type="InterPro" id="IPR045341">
    <property type="entry name" value="DUF6532"/>
</dbReference>
<gene>
    <name evidence="3" type="ORF">SISNIDRAFT_486965</name>
</gene>
<dbReference type="EMBL" id="KV419412">
    <property type="protein sequence ID" value="KZS92027.1"/>
    <property type="molecule type" value="Genomic_DNA"/>
</dbReference>
<dbReference type="AlphaFoldDB" id="A0A164T2U6"/>
<feature type="compositionally biased region" description="Polar residues" evidence="1">
    <location>
        <begin position="83"/>
        <end position="127"/>
    </location>
</feature>
<dbReference type="Pfam" id="PF20149">
    <property type="entry name" value="DUF6532"/>
    <property type="match status" value="1"/>
</dbReference>
<proteinExistence type="predicted"/>
<feature type="compositionally biased region" description="Basic and acidic residues" evidence="1">
    <location>
        <begin position="51"/>
        <end position="60"/>
    </location>
</feature>
<feature type="domain" description="DUF6532" evidence="2">
    <location>
        <begin position="265"/>
        <end position="456"/>
    </location>
</feature>
<evidence type="ECO:0000259" key="2">
    <source>
        <dbReference type="Pfam" id="PF20149"/>
    </source>
</evidence>
<keyword evidence="4" id="KW-1185">Reference proteome</keyword>
<name>A0A164T2U6_9AGAM</name>